<dbReference type="RefSeq" id="WP_270168250.1">
    <property type="nucleotide sequence ID" value="NZ_CP089391.1"/>
</dbReference>
<evidence type="ECO:0000313" key="2">
    <source>
        <dbReference type="EMBL" id="WBL80740.1"/>
    </source>
</evidence>
<feature type="chain" id="PRO_5045544039" description="Type 4 secretion system PilS N-terminal domain-containing protein" evidence="1">
    <location>
        <begin position="29"/>
        <end position="175"/>
    </location>
</feature>
<dbReference type="Proteomes" id="UP001179614">
    <property type="component" value="Chromosome"/>
</dbReference>
<evidence type="ECO:0000256" key="1">
    <source>
        <dbReference type="SAM" id="SignalP"/>
    </source>
</evidence>
<name>A0ABY7MUW0_9BRAD</name>
<keyword evidence="1" id="KW-0732">Signal</keyword>
<evidence type="ECO:0000313" key="3">
    <source>
        <dbReference type="Proteomes" id="UP001179614"/>
    </source>
</evidence>
<proteinExistence type="predicted"/>
<sequence length="175" mass="17912">MFSGALIAAVLSLAVTVFSAIFPDAARAAGLQNKTFSVTWSQFVPADCADGTTNKYPRAVSQQIYVSSLGRVFSKTSNQAGNASNQKLGVSGAGTAFHASGNQIVGTFPQLSGASRETVTLDASGQSCTASVVVGTESKKPFSWRNLVGVTCTATGATTISNVSCSVREGNAFAN</sequence>
<organism evidence="2 3">
    <name type="scientific">Bradyrhizobium xenonodulans</name>
    <dbReference type="NCBI Taxonomy" id="2736875"/>
    <lineage>
        <taxon>Bacteria</taxon>
        <taxon>Pseudomonadati</taxon>
        <taxon>Pseudomonadota</taxon>
        <taxon>Alphaproteobacteria</taxon>
        <taxon>Hyphomicrobiales</taxon>
        <taxon>Nitrobacteraceae</taxon>
        <taxon>Bradyrhizobium</taxon>
    </lineage>
</organism>
<dbReference type="EMBL" id="CP089391">
    <property type="protein sequence ID" value="WBL80740.1"/>
    <property type="molecule type" value="Genomic_DNA"/>
</dbReference>
<evidence type="ECO:0008006" key="4">
    <source>
        <dbReference type="Google" id="ProtNLM"/>
    </source>
</evidence>
<accession>A0ABY7MUW0</accession>
<feature type="signal peptide" evidence="1">
    <location>
        <begin position="1"/>
        <end position="28"/>
    </location>
</feature>
<protein>
    <recommendedName>
        <fullName evidence="4">Type 4 secretion system PilS N-terminal domain-containing protein</fullName>
    </recommendedName>
</protein>
<gene>
    <name evidence="2" type="ORF">I3J27_10060</name>
</gene>
<reference evidence="2" key="1">
    <citation type="submission" date="2021-12" db="EMBL/GenBank/DDBJ databases">
        <title>Bradyrhizobium xenonodulans sp. nov.</title>
        <authorList>
            <person name="Claassens R."/>
            <person name="Venter S.N."/>
            <person name="Beukes C.W."/>
            <person name="Stepkowski T."/>
            <person name="Steenkamp E.T."/>
        </authorList>
    </citation>
    <scope>NUCLEOTIDE SEQUENCE</scope>
    <source>
        <strain evidence="2">14AB</strain>
    </source>
</reference>
<keyword evidence="3" id="KW-1185">Reference proteome</keyword>